<dbReference type="Pfam" id="PF00400">
    <property type="entry name" value="WD40"/>
    <property type="match status" value="1"/>
</dbReference>
<dbReference type="PROSITE" id="PS50294">
    <property type="entry name" value="WD_REPEATS_REGION"/>
    <property type="match status" value="1"/>
</dbReference>
<dbReference type="Gramene" id="TRITD1Av1G207260.4">
    <property type="protein sequence ID" value="TRITD1Av1G207260.4"/>
    <property type="gene ID" value="TRITD1Av1G207260"/>
</dbReference>
<dbReference type="GO" id="GO:0009640">
    <property type="term" value="P:photomorphogenesis"/>
    <property type="evidence" value="ECO:0007669"/>
    <property type="project" value="InterPro"/>
</dbReference>
<dbReference type="InterPro" id="IPR044630">
    <property type="entry name" value="SPA1/2/3/4"/>
</dbReference>
<dbReference type="EMBL" id="LT934111">
    <property type="protein sequence ID" value="VAH10232.1"/>
    <property type="molecule type" value="Genomic_DNA"/>
</dbReference>
<dbReference type="InterPro" id="IPR015943">
    <property type="entry name" value="WD40/YVTN_repeat-like_dom_sf"/>
</dbReference>
<evidence type="ECO:0000313" key="5">
    <source>
        <dbReference type="Proteomes" id="UP000324705"/>
    </source>
</evidence>
<accession>A0A9R0QII1</accession>
<dbReference type="PROSITE" id="PS00678">
    <property type="entry name" value="WD_REPEATS_1"/>
    <property type="match status" value="1"/>
</dbReference>
<evidence type="ECO:0000256" key="1">
    <source>
        <dbReference type="ARBA" id="ARBA00022574"/>
    </source>
</evidence>
<feature type="repeat" description="WD" evidence="3">
    <location>
        <begin position="33"/>
        <end position="75"/>
    </location>
</feature>
<dbReference type="SMART" id="SM00320">
    <property type="entry name" value="WD40"/>
    <property type="match status" value="1"/>
</dbReference>
<keyword evidence="5" id="KW-1185">Reference proteome</keyword>
<keyword evidence="2" id="KW-0677">Repeat</keyword>
<dbReference type="InterPro" id="IPR036322">
    <property type="entry name" value="WD40_repeat_dom_sf"/>
</dbReference>
<dbReference type="InterPro" id="IPR019775">
    <property type="entry name" value="WD40_repeat_CS"/>
</dbReference>
<organism evidence="4 5">
    <name type="scientific">Triticum turgidum subsp. durum</name>
    <name type="common">Durum wheat</name>
    <name type="synonym">Triticum durum</name>
    <dbReference type="NCBI Taxonomy" id="4567"/>
    <lineage>
        <taxon>Eukaryota</taxon>
        <taxon>Viridiplantae</taxon>
        <taxon>Streptophyta</taxon>
        <taxon>Embryophyta</taxon>
        <taxon>Tracheophyta</taxon>
        <taxon>Spermatophyta</taxon>
        <taxon>Magnoliopsida</taxon>
        <taxon>Liliopsida</taxon>
        <taxon>Poales</taxon>
        <taxon>Poaceae</taxon>
        <taxon>BOP clade</taxon>
        <taxon>Pooideae</taxon>
        <taxon>Triticodae</taxon>
        <taxon>Triticeae</taxon>
        <taxon>Triticinae</taxon>
        <taxon>Triticum</taxon>
    </lineage>
</organism>
<gene>
    <name evidence="4" type="ORF">TRITD_1Av1G207260</name>
</gene>
<dbReference type="SUPFAM" id="SSF50978">
    <property type="entry name" value="WD40 repeat-like"/>
    <property type="match status" value="1"/>
</dbReference>
<dbReference type="PROSITE" id="PS50082">
    <property type="entry name" value="WD_REPEATS_2"/>
    <property type="match status" value="1"/>
</dbReference>
<proteinExistence type="predicted"/>
<keyword evidence="1 3" id="KW-0853">WD repeat</keyword>
<dbReference type="Gene3D" id="2.130.10.10">
    <property type="entry name" value="YVTN repeat-like/Quinoprotein amine dehydrogenase"/>
    <property type="match status" value="1"/>
</dbReference>
<dbReference type="AlphaFoldDB" id="A0A9R0QII1"/>
<dbReference type="InterPro" id="IPR001680">
    <property type="entry name" value="WD40_rpt"/>
</dbReference>
<dbReference type="PANTHER" id="PTHR44218:SF6">
    <property type="entry name" value="PROTEIN SUPPRESSOR OF PHYA-105 1"/>
    <property type="match status" value="1"/>
</dbReference>
<evidence type="ECO:0000256" key="3">
    <source>
        <dbReference type="PROSITE-ProRule" id="PRU00221"/>
    </source>
</evidence>
<dbReference type="PANTHER" id="PTHR44218">
    <property type="entry name" value="PROTEIN SPA1-RELATED 2"/>
    <property type="match status" value="1"/>
</dbReference>
<evidence type="ECO:0000313" key="4">
    <source>
        <dbReference type="EMBL" id="VAH10232.1"/>
    </source>
</evidence>
<evidence type="ECO:0000256" key="2">
    <source>
        <dbReference type="ARBA" id="ARBA00022737"/>
    </source>
</evidence>
<protein>
    <submittedName>
        <fullName evidence="4">Uncharacterized protein</fullName>
    </submittedName>
</protein>
<name>A0A9R0QII1_TRITD</name>
<reference evidence="4 5" key="1">
    <citation type="submission" date="2017-09" db="EMBL/GenBank/DDBJ databases">
        <authorList>
            <consortium name="International Durum Wheat Genome Sequencing Consortium (IDWGSC)"/>
            <person name="Milanesi L."/>
        </authorList>
    </citation>
    <scope>NUCLEOTIDE SEQUENCE [LARGE SCALE GENOMIC DNA]</scope>
    <source>
        <strain evidence="5">cv. Svevo</strain>
    </source>
</reference>
<sequence>MHHTLLLSFCHWSNFHHGMQLWDASTGQGFTQFTEHRKRAWSVSFSEVDPTRLASGSDDCCVKVWNINQACYLTS</sequence>
<dbReference type="Proteomes" id="UP000324705">
    <property type="component" value="Chromosome 1A"/>
</dbReference>